<dbReference type="HOGENOM" id="CLU_069752_0_0_1"/>
<dbReference type="InterPro" id="IPR048993">
    <property type="entry name" value="SSRP1-like_PH1"/>
</dbReference>
<dbReference type="Gene3D" id="2.30.29.150">
    <property type="match status" value="1"/>
</dbReference>
<evidence type="ECO:0000256" key="4">
    <source>
        <dbReference type="ARBA" id="ARBA00022763"/>
    </source>
</evidence>
<comment type="similarity">
    <text evidence="1 10">Belongs to the SSRP1 family.</text>
</comment>
<keyword evidence="8 10" id="KW-0539">Nucleus</keyword>
<dbReference type="GO" id="GO:0042393">
    <property type="term" value="F:histone binding"/>
    <property type="evidence" value="ECO:0007669"/>
    <property type="project" value="TreeGrafter"/>
</dbReference>
<name>A0A0C3Q805_9AGAM</name>
<reference evidence="14" key="2">
    <citation type="submission" date="2015-01" db="EMBL/GenBank/DDBJ databases">
        <title>Evolutionary Origins and Diversification of the Mycorrhizal Mutualists.</title>
        <authorList>
            <consortium name="DOE Joint Genome Institute"/>
            <consortium name="Mycorrhizal Genomics Consortium"/>
            <person name="Kohler A."/>
            <person name="Kuo A."/>
            <person name="Nagy L.G."/>
            <person name="Floudas D."/>
            <person name="Copeland A."/>
            <person name="Barry K.W."/>
            <person name="Cichocki N."/>
            <person name="Veneault-Fourrey C."/>
            <person name="LaButti K."/>
            <person name="Lindquist E.A."/>
            <person name="Lipzen A."/>
            <person name="Lundell T."/>
            <person name="Morin E."/>
            <person name="Murat C."/>
            <person name="Riley R."/>
            <person name="Ohm R."/>
            <person name="Sun H."/>
            <person name="Tunlid A."/>
            <person name="Henrissat B."/>
            <person name="Grigoriev I.V."/>
            <person name="Hibbett D.S."/>
            <person name="Martin F."/>
        </authorList>
    </citation>
    <scope>NUCLEOTIDE SEQUENCE [LARGE SCALE GENOMIC DNA]</scope>
    <source>
        <strain evidence="14">MUT 4182</strain>
    </source>
</reference>
<evidence type="ECO:0000256" key="1">
    <source>
        <dbReference type="ARBA" id="ARBA00010060"/>
    </source>
</evidence>
<dbReference type="Gene3D" id="2.30.29.30">
    <property type="entry name" value="Pleckstrin-homology domain (PH domain)/Phosphotyrosine-binding domain (PTB)"/>
    <property type="match status" value="1"/>
</dbReference>
<evidence type="ECO:0000256" key="11">
    <source>
        <dbReference type="SAM" id="MobiDB-lite"/>
    </source>
</evidence>
<feature type="region of interest" description="Disordered" evidence="11">
    <location>
        <begin position="187"/>
        <end position="343"/>
    </location>
</feature>
<evidence type="ECO:0000256" key="9">
    <source>
        <dbReference type="ARBA" id="ARBA00025370"/>
    </source>
</evidence>
<accession>A0A0C3Q805</accession>
<evidence type="ECO:0000256" key="2">
    <source>
        <dbReference type="ARBA" id="ARBA00022454"/>
    </source>
</evidence>
<feature type="compositionally biased region" description="Acidic residues" evidence="11">
    <location>
        <begin position="230"/>
        <end position="242"/>
    </location>
</feature>
<reference evidence="13 14" key="1">
    <citation type="submission" date="2014-04" db="EMBL/GenBank/DDBJ databases">
        <authorList>
            <consortium name="DOE Joint Genome Institute"/>
            <person name="Kuo A."/>
            <person name="Girlanda M."/>
            <person name="Perotto S."/>
            <person name="Kohler A."/>
            <person name="Nagy L.G."/>
            <person name="Floudas D."/>
            <person name="Copeland A."/>
            <person name="Barry K.W."/>
            <person name="Cichocki N."/>
            <person name="Veneault-Fourrey C."/>
            <person name="LaButti K."/>
            <person name="Lindquist E.A."/>
            <person name="Lipzen A."/>
            <person name="Lundell T."/>
            <person name="Morin E."/>
            <person name="Murat C."/>
            <person name="Sun H."/>
            <person name="Tunlid A."/>
            <person name="Henrissat B."/>
            <person name="Grigoriev I.V."/>
            <person name="Hibbett D.S."/>
            <person name="Martin F."/>
            <person name="Nordberg H.P."/>
            <person name="Cantor M.N."/>
            <person name="Hua S.X."/>
        </authorList>
    </citation>
    <scope>NUCLEOTIDE SEQUENCE [LARGE SCALE GENOMIC DNA]</scope>
    <source>
        <strain evidence="13 14">MUT 4182</strain>
    </source>
</reference>
<dbReference type="SUPFAM" id="SSF50729">
    <property type="entry name" value="PH domain-like"/>
    <property type="match status" value="1"/>
</dbReference>
<gene>
    <name evidence="13" type="ORF">M407DRAFT_30034</name>
</gene>
<comment type="subcellular location">
    <subcellularLocation>
        <location evidence="10">Nucleus</location>
    </subcellularLocation>
    <subcellularLocation>
        <location evidence="10">Chromosome</location>
    </subcellularLocation>
</comment>
<dbReference type="SMART" id="SM01287">
    <property type="entry name" value="Rtt106"/>
    <property type="match status" value="1"/>
</dbReference>
<evidence type="ECO:0000256" key="6">
    <source>
        <dbReference type="ARBA" id="ARBA00023163"/>
    </source>
</evidence>
<evidence type="ECO:0000259" key="12">
    <source>
        <dbReference type="SMART" id="SM01287"/>
    </source>
</evidence>
<evidence type="ECO:0000313" key="14">
    <source>
        <dbReference type="Proteomes" id="UP000054248"/>
    </source>
</evidence>
<evidence type="ECO:0000313" key="13">
    <source>
        <dbReference type="EMBL" id="KIO20301.1"/>
    </source>
</evidence>
<evidence type="ECO:0000256" key="8">
    <source>
        <dbReference type="ARBA" id="ARBA00023242"/>
    </source>
</evidence>
<sequence>VGLDPPIRQGQTQYPYLVLNFSREEELDIELNIDQETIDSKYEGKLQKKYDLPTYRVVSEVFRGLSGRKMIAPGSFASRDNQHGIKANMKAVTGELYFLEKSLIFVAKQPTVIDYADIHQIVFSRLGSGMASARTFDIRVVTKAGPVSEVAFTSINKEEFEPVEDFLKAKKIRTKNEINEDAVLAVTALDDDDSDESMESGSGEDRPRKKANFDDDEDSEADADFRASESDDEGEPTDDDSDTSGASDVSDASGDLDIVKSAQPKKKKKKAAAAAEGDDPEAPPKKKKKAAVKKEKDEDEEMADANEEKPKPKPKAKPKVKKEEEAADPDAPPKKKAKKSSPS</sequence>
<proteinExistence type="inferred from homology"/>
<evidence type="ECO:0000256" key="7">
    <source>
        <dbReference type="ARBA" id="ARBA00023204"/>
    </source>
</evidence>
<dbReference type="Proteomes" id="UP000054248">
    <property type="component" value="Unassembled WGS sequence"/>
</dbReference>
<keyword evidence="14" id="KW-1185">Reference proteome</keyword>
<evidence type="ECO:0000256" key="5">
    <source>
        <dbReference type="ARBA" id="ARBA00023015"/>
    </source>
</evidence>
<dbReference type="InterPro" id="IPR000969">
    <property type="entry name" value="SSRP1/POB3"/>
</dbReference>
<dbReference type="GO" id="GO:0035101">
    <property type="term" value="C:FACT complex"/>
    <property type="evidence" value="ECO:0007669"/>
    <property type="project" value="TreeGrafter"/>
</dbReference>
<feature type="compositionally biased region" description="Basic residues" evidence="11">
    <location>
        <begin position="334"/>
        <end position="343"/>
    </location>
</feature>
<evidence type="ECO:0000256" key="10">
    <source>
        <dbReference type="RuleBase" id="RU364013"/>
    </source>
</evidence>
<keyword evidence="2 10" id="KW-0158">Chromosome</keyword>
<dbReference type="InterPro" id="IPR013719">
    <property type="entry name" value="RTT106/SPT16-like_middle_dom"/>
</dbReference>
<keyword evidence="7 10" id="KW-0234">DNA repair</keyword>
<keyword evidence="3 10" id="KW-0235">DNA replication</keyword>
<feature type="domain" description="Histone chaperone RTT106/FACT complex subunit SPT16-like middle" evidence="12">
    <location>
        <begin position="82"/>
        <end position="177"/>
    </location>
</feature>
<organism evidence="13 14">
    <name type="scientific">Tulasnella calospora MUT 4182</name>
    <dbReference type="NCBI Taxonomy" id="1051891"/>
    <lineage>
        <taxon>Eukaryota</taxon>
        <taxon>Fungi</taxon>
        <taxon>Dikarya</taxon>
        <taxon>Basidiomycota</taxon>
        <taxon>Agaricomycotina</taxon>
        <taxon>Agaricomycetes</taxon>
        <taxon>Cantharellales</taxon>
        <taxon>Tulasnellaceae</taxon>
        <taxon>Tulasnella</taxon>
    </lineage>
</organism>
<comment type="function">
    <text evidence="9 10">Component of the FACT complex, a general chromatin factor that acts to reorganize nucleosomes. The FACT complex is involved in multiple processes that require DNA as a template such as mRNA elongation, DNA replication and DNA repair. During transcription elongation the FACT complex acts as a histone chaperone that both destabilizes and restores nucleosomal structure. It facilitates the passage of RNA polymerase II and transcription by promoting the dissociation of one histone H2A-H2B dimer from the nucleosome, then subsequently promotes the reestablishment of the nucleosome following the passage of RNA polymerase II.</text>
</comment>
<dbReference type="GO" id="GO:0006281">
    <property type="term" value="P:DNA repair"/>
    <property type="evidence" value="ECO:0007669"/>
    <property type="project" value="UniProtKB-KW"/>
</dbReference>
<feature type="compositionally biased region" description="Low complexity" evidence="11">
    <location>
        <begin position="243"/>
        <end position="256"/>
    </location>
</feature>
<dbReference type="GO" id="GO:0003677">
    <property type="term" value="F:DNA binding"/>
    <property type="evidence" value="ECO:0007669"/>
    <property type="project" value="InterPro"/>
</dbReference>
<dbReference type="STRING" id="1051891.A0A0C3Q805"/>
<dbReference type="Pfam" id="PF08512">
    <property type="entry name" value="Rttp106-like_middle"/>
    <property type="match status" value="1"/>
</dbReference>
<dbReference type="PRINTS" id="PR00887">
    <property type="entry name" value="SSRCOGNITION"/>
</dbReference>
<protein>
    <recommendedName>
        <fullName evidence="10">FACT complex subunit POB3</fullName>
    </recommendedName>
</protein>
<evidence type="ECO:0000256" key="3">
    <source>
        <dbReference type="ARBA" id="ARBA00022705"/>
    </source>
</evidence>
<dbReference type="OrthoDB" id="498543at2759"/>
<dbReference type="GO" id="GO:0031491">
    <property type="term" value="F:nucleosome binding"/>
    <property type="evidence" value="ECO:0007669"/>
    <property type="project" value="TreeGrafter"/>
</dbReference>
<keyword evidence="6 10" id="KW-0804">Transcription</keyword>
<feature type="compositionally biased region" description="Acidic residues" evidence="11">
    <location>
        <begin position="189"/>
        <end position="198"/>
    </location>
</feature>
<keyword evidence="5 10" id="KW-0805">Transcription regulation</keyword>
<feature type="non-terminal residue" evidence="13">
    <location>
        <position position="1"/>
    </location>
</feature>
<dbReference type="PANTHER" id="PTHR45849:SF1">
    <property type="entry name" value="FACT COMPLEX SUBUNIT SSRP1"/>
    <property type="match status" value="1"/>
</dbReference>
<dbReference type="PANTHER" id="PTHR45849">
    <property type="entry name" value="FACT COMPLEX SUBUNIT SSRP1"/>
    <property type="match status" value="1"/>
</dbReference>
<dbReference type="CDD" id="cd13231">
    <property type="entry name" value="PH2_SSRP1-like"/>
    <property type="match status" value="1"/>
</dbReference>
<dbReference type="InterPro" id="IPR050454">
    <property type="entry name" value="RTT106/SSRP1_HistChap/FACT"/>
</dbReference>
<dbReference type="Pfam" id="PF21103">
    <property type="entry name" value="PH1_SSRP1-like"/>
    <property type="match status" value="1"/>
</dbReference>
<keyword evidence="4 10" id="KW-0227">DNA damage</keyword>
<dbReference type="GO" id="GO:0006260">
    <property type="term" value="P:DNA replication"/>
    <property type="evidence" value="ECO:0007669"/>
    <property type="project" value="UniProtKB-KW"/>
</dbReference>
<dbReference type="EMBL" id="KN823179">
    <property type="protein sequence ID" value="KIO20301.1"/>
    <property type="molecule type" value="Genomic_DNA"/>
</dbReference>
<dbReference type="InterPro" id="IPR011993">
    <property type="entry name" value="PH-like_dom_sf"/>
</dbReference>
<dbReference type="AlphaFoldDB" id="A0A0C3Q805"/>
<feature type="compositionally biased region" description="Basic and acidic residues" evidence="11">
    <location>
        <begin position="203"/>
        <end position="213"/>
    </location>
</feature>